<dbReference type="PRINTS" id="PR00332">
    <property type="entry name" value="HISTRIAD"/>
</dbReference>
<dbReference type="Pfam" id="PF01230">
    <property type="entry name" value="HIT"/>
    <property type="match status" value="1"/>
</dbReference>
<dbReference type="PROSITE" id="PS51084">
    <property type="entry name" value="HIT_2"/>
    <property type="match status" value="1"/>
</dbReference>
<dbReference type="Gene3D" id="3.30.428.10">
    <property type="entry name" value="HIT-like"/>
    <property type="match status" value="1"/>
</dbReference>
<sequence length="144" mass="15504">MSLDGAYDEANIFGKIIRGEMPAVKVYEDEAVLAFMDVFPQSKGHTLVISKTSRARNLLDAEPQVLETLILAVQKVTRAVRTALKPDGIVVTQFNGAPAGQTIFHLHFHIIPRWEGVAVGRHASGGMADVEELKGVAGQISAAL</sequence>
<evidence type="ECO:0000313" key="4">
    <source>
        <dbReference type="Proteomes" id="UP001228905"/>
    </source>
</evidence>
<dbReference type="PANTHER" id="PTHR46648:SF1">
    <property type="entry name" value="ADENOSINE 5'-MONOPHOSPHORAMIDASE HNT1"/>
    <property type="match status" value="1"/>
</dbReference>
<dbReference type="InterPro" id="IPR039384">
    <property type="entry name" value="HINT"/>
</dbReference>
<keyword evidence="4" id="KW-1185">Reference proteome</keyword>
<dbReference type="InterPro" id="IPR011146">
    <property type="entry name" value="HIT-like"/>
</dbReference>
<dbReference type="InterPro" id="IPR001310">
    <property type="entry name" value="Histidine_triad_HIT"/>
</dbReference>
<dbReference type="InterPro" id="IPR036265">
    <property type="entry name" value="HIT-like_sf"/>
</dbReference>
<feature type="short sequence motif" description="Histidine triad motif" evidence="1">
    <location>
        <begin position="105"/>
        <end position="109"/>
    </location>
</feature>
<proteinExistence type="predicted"/>
<reference evidence="3 4" key="1">
    <citation type="submission" date="2023-07" db="EMBL/GenBank/DDBJ databases">
        <title>Genomic Encyclopedia of Type Strains, Phase IV (KMG-IV): sequencing the most valuable type-strain genomes for metagenomic binning, comparative biology and taxonomic classification.</title>
        <authorList>
            <person name="Goeker M."/>
        </authorList>
    </citation>
    <scope>NUCLEOTIDE SEQUENCE [LARGE SCALE GENOMIC DNA]</scope>
    <source>
        <strain evidence="3 4">DSM 18695</strain>
    </source>
</reference>
<evidence type="ECO:0000256" key="1">
    <source>
        <dbReference type="PROSITE-ProRule" id="PRU00464"/>
    </source>
</evidence>
<organism evidence="3 4">
    <name type="scientific">Caulobacter ginsengisoli</name>
    <dbReference type="NCBI Taxonomy" id="400775"/>
    <lineage>
        <taxon>Bacteria</taxon>
        <taxon>Pseudomonadati</taxon>
        <taxon>Pseudomonadota</taxon>
        <taxon>Alphaproteobacteria</taxon>
        <taxon>Caulobacterales</taxon>
        <taxon>Caulobacteraceae</taxon>
        <taxon>Caulobacter</taxon>
    </lineage>
</organism>
<dbReference type="EMBL" id="JAUSVS010000002">
    <property type="protein sequence ID" value="MDQ0464076.1"/>
    <property type="molecule type" value="Genomic_DNA"/>
</dbReference>
<name>A0ABU0IPZ2_9CAUL</name>
<dbReference type="Proteomes" id="UP001228905">
    <property type="component" value="Unassembled WGS sequence"/>
</dbReference>
<dbReference type="PANTHER" id="PTHR46648">
    <property type="entry name" value="HIT FAMILY PROTEIN 1"/>
    <property type="match status" value="1"/>
</dbReference>
<dbReference type="RefSeq" id="WP_307348471.1">
    <property type="nucleotide sequence ID" value="NZ_JAUSVS010000002.1"/>
</dbReference>
<comment type="caution">
    <text evidence="3">The sequence shown here is derived from an EMBL/GenBank/DDBJ whole genome shotgun (WGS) entry which is preliminary data.</text>
</comment>
<accession>A0ABU0IPZ2</accession>
<protein>
    <submittedName>
        <fullName evidence="3">Histidine triad (HIT) family protein</fullName>
    </submittedName>
</protein>
<dbReference type="CDD" id="cd01277">
    <property type="entry name" value="HINT_subgroup"/>
    <property type="match status" value="1"/>
</dbReference>
<evidence type="ECO:0000259" key="2">
    <source>
        <dbReference type="PROSITE" id="PS51084"/>
    </source>
</evidence>
<gene>
    <name evidence="3" type="ORF">QO010_001847</name>
</gene>
<feature type="domain" description="HIT" evidence="2">
    <location>
        <begin position="12"/>
        <end position="120"/>
    </location>
</feature>
<dbReference type="SUPFAM" id="SSF54197">
    <property type="entry name" value="HIT-like"/>
    <property type="match status" value="1"/>
</dbReference>
<evidence type="ECO:0000313" key="3">
    <source>
        <dbReference type="EMBL" id="MDQ0464076.1"/>
    </source>
</evidence>